<dbReference type="AlphaFoldDB" id="A0A252ASE8"/>
<dbReference type="EMBL" id="JOPA01000024">
    <property type="protein sequence ID" value="OUI93089.1"/>
    <property type="molecule type" value="Genomic_DNA"/>
</dbReference>
<evidence type="ECO:0000313" key="1">
    <source>
        <dbReference type="EMBL" id="OUI93089.1"/>
    </source>
</evidence>
<accession>A0A252ASE8</accession>
<name>A0A252ASE8_9PROT</name>
<comment type="caution">
    <text evidence="1">The sequence shown here is derived from an EMBL/GenBank/DDBJ whole genome shotgun (WGS) entry which is preliminary data.</text>
</comment>
<sequence>MGRFILRLQQIKRKSPVISPQVRGRVLTGVWAYFEARCLVVAAFLRGHAAGCQCKFIACLFLPLRGLGALYFKTKGYG</sequence>
<evidence type="ECO:0000313" key="2">
    <source>
        <dbReference type="Proteomes" id="UP000194641"/>
    </source>
</evidence>
<protein>
    <submittedName>
        <fullName evidence="1">Uncharacterized protein</fullName>
    </submittedName>
</protein>
<dbReference type="Proteomes" id="UP000194641">
    <property type="component" value="Unassembled WGS sequence"/>
</dbReference>
<reference evidence="2" key="1">
    <citation type="submission" date="2014-06" db="EMBL/GenBank/DDBJ databases">
        <authorList>
            <person name="Winans N.J."/>
            <person name="Newell P.D."/>
            <person name="Douglas A.E."/>
        </authorList>
    </citation>
    <scope>NUCLEOTIDE SEQUENCE [LARGE SCALE GENOMIC DNA]</scope>
</reference>
<organism evidence="1 2">
    <name type="scientific">Acetobacter indonesiensis</name>
    <dbReference type="NCBI Taxonomy" id="104101"/>
    <lineage>
        <taxon>Bacteria</taxon>
        <taxon>Pseudomonadati</taxon>
        <taxon>Pseudomonadota</taxon>
        <taxon>Alphaproteobacteria</taxon>
        <taxon>Acetobacterales</taxon>
        <taxon>Acetobacteraceae</taxon>
        <taxon>Acetobacter</taxon>
    </lineage>
</organism>
<proteinExistence type="predicted"/>
<gene>
    <name evidence="1" type="ORF">HK17_08860</name>
</gene>